<dbReference type="GO" id="GO:0005524">
    <property type="term" value="F:ATP binding"/>
    <property type="evidence" value="ECO:0007669"/>
    <property type="project" value="UniProtKB-KW"/>
</dbReference>
<dbReference type="Gene3D" id="3.30.70.120">
    <property type="match status" value="1"/>
</dbReference>
<dbReference type="InterPro" id="IPR011322">
    <property type="entry name" value="N-reg_PII-like_a/b"/>
</dbReference>
<evidence type="ECO:0000256" key="12">
    <source>
        <dbReference type="ARBA" id="ARBA00022840"/>
    </source>
</evidence>
<dbReference type="GO" id="GO:0000287">
    <property type="term" value="F:magnesium ion binding"/>
    <property type="evidence" value="ECO:0007669"/>
    <property type="project" value="InterPro"/>
</dbReference>
<dbReference type="AlphaFoldDB" id="A0AAD4LB90"/>
<keyword evidence="8" id="KW-0028">Amino-acid biosynthesis</keyword>
<dbReference type="InterPro" id="IPR015867">
    <property type="entry name" value="N-reg_PII/ATP_PRibTrfase_C"/>
</dbReference>
<comment type="subcellular location">
    <subcellularLocation>
        <location evidence="2">Cytoplasm</location>
    </subcellularLocation>
</comment>
<comment type="pathway">
    <text evidence="3">Amino-acid biosynthesis; L-histidine biosynthesis; L-histidine from 5-phospho-alpha-D-ribose 1-diphosphate: step 1/9.</text>
</comment>
<dbReference type="EMBL" id="JAKELL010000151">
    <property type="protein sequence ID" value="KAH8979885.1"/>
    <property type="molecule type" value="Genomic_DNA"/>
</dbReference>
<evidence type="ECO:0000259" key="14">
    <source>
        <dbReference type="Pfam" id="PF01634"/>
    </source>
</evidence>
<dbReference type="PANTHER" id="PTHR21403">
    <property type="entry name" value="ATP PHOSPHORIBOSYLTRANSFERASE ATP-PRTASE"/>
    <property type="match status" value="1"/>
</dbReference>
<evidence type="ECO:0000256" key="6">
    <source>
        <dbReference type="ARBA" id="ARBA00020998"/>
    </source>
</evidence>
<evidence type="ECO:0000256" key="13">
    <source>
        <dbReference type="ARBA" id="ARBA00023102"/>
    </source>
</evidence>
<reference evidence="16" key="1">
    <citation type="submission" date="2022-01" db="EMBL/GenBank/DDBJ databases">
        <title>Comparative genomics reveals a dynamic genome evolution in the ectomycorrhizal milk-cap (Lactarius) mushrooms.</title>
        <authorList>
            <consortium name="DOE Joint Genome Institute"/>
            <person name="Lebreton A."/>
            <person name="Tang N."/>
            <person name="Kuo A."/>
            <person name="LaButti K."/>
            <person name="Drula E."/>
            <person name="Barry K."/>
            <person name="Clum A."/>
            <person name="Lipzen A."/>
            <person name="Mousain D."/>
            <person name="Ng V."/>
            <person name="Wang R."/>
            <person name="Wang X."/>
            <person name="Dai Y."/>
            <person name="Henrissat B."/>
            <person name="Grigoriev I.V."/>
            <person name="Guerin-Laguette A."/>
            <person name="Yu F."/>
            <person name="Martin F.M."/>
        </authorList>
    </citation>
    <scope>NUCLEOTIDE SEQUENCE</scope>
    <source>
        <strain evidence="16">QP</strain>
    </source>
</reference>
<keyword evidence="17" id="KW-1185">Reference proteome</keyword>
<proteinExistence type="inferred from homology"/>
<dbReference type="NCBIfam" id="TIGR00070">
    <property type="entry name" value="hisG"/>
    <property type="match status" value="1"/>
</dbReference>
<feature type="domain" description="ATP phosphoribosyltransferase catalytic" evidence="14">
    <location>
        <begin position="61"/>
        <end position="226"/>
    </location>
</feature>
<dbReference type="InterPro" id="IPR013115">
    <property type="entry name" value="HisG_C"/>
</dbReference>
<dbReference type="PANTHER" id="PTHR21403:SF8">
    <property type="entry name" value="ATP PHOSPHORIBOSYLTRANSFERASE"/>
    <property type="match status" value="1"/>
</dbReference>
<dbReference type="Pfam" id="PF08029">
    <property type="entry name" value="HisG_C"/>
    <property type="match status" value="1"/>
</dbReference>
<dbReference type="SUPFAM" id="SSF53850">
    <property type="entry name" value="Periplasmic binding protein-like II"/>
    <property type="match status" value="1"/>
</dbReference>
<evidence type="ECO:0000256" key="7">
    <source>
        <dbReference type="ARBA" id="ARBA00022490"/>
    </source>
</evidence>
<name>A0AAD4LB90_9AGAM</name>
<dbReference type="GO" id="GO:0000105">
    <property type="term" value="P:L-histidine biosynthetic process"/>
    <property type="evidence" value="ECO:0007669"/>
    <property type="project" value="UniProtKB-KW"/>
</dbReference>
<feature type="domain" description="Histidine biosynthesis HisG C-terminal" evidence="15">
    <location>
        <begin position="231"/>
        <end position="303"/>
    </location>
</feature>
<keyword evidence="7" id="KW-0963">Cytoplasm</keyword>
<accession>A0AAD4LB90</accession>
<dbReference type="Proteomes" id="UP001201163">
    <property type="component" value="Unassembled WGS sequence"/>
</dbReference>
<sequence length="306" mass="32601">MSALDASTLNGRLLFAIPKKGRLHEKCLTLLAGADIQFRRPNRLDVCLVQNHPIALVFLPASDIPSFVGKGNVDLGITGHDVILEAQMEAHVSETLRLGFGKCALQVQVPEAAPVHSVDALAGKRIVTSFEVLAGHFFADVDKRAGIESDDARTQIEYVGGSVEAACALGLADGIVDLVESGETMRAAGLRPIATLLQSEAVLIRSSTPKHAHLAPLIDKITARIAGVIAAGKYVICQYNVRRATLSAATAITPGRRAPTISPLEDPEWVAVSSMVERSKMADVMDQLVSVGAEDILIFNLDNSRV</sequence>
<dbReference type="InterPro" id="IPR013820">
    <property type="entry name" value="ATP_PRibTrfase_cat"/>
</dbReference>
<dbReference type="FunFam" id="3.30.70.120:FF:000003">
    <property type="entry name" value="ATP phosphoribosyltransferase"/>
    <property type="match status" value="1"/>
</dbReference>
<evidence type="ECO:0000313" key="16">
    <source>
        <dbReference type="EMBL" id="KAH8979885.1"/>
    </source>
</evidence>
<evidence type="ECO:0000256" key="8">
    <source>
        <dbReference type="ARBA" id="ARBA00022605"/>
    </source>
</evidence>
<dbReference type="HAMAP" id="MF_00079">
    <property type="entry name" value="HisG_Long"/>
    <property type="match status" value="1"/>
</dbReference>
<dbReference type="InterPro" id="IPR001348">
    <property type="entry name" value="ATP_PRibTrfase_HisG"/>
</dbReference>
<dbReference type="EC" id="2.4.2.17" evidence="5"/>
<protein>
    <recommendedName>
        <fullName evidence="6">ATP phosphoribosyltransferase</fullName>
        <ecNumber evidence="5">2.4.2.17</ecNumber>
    </recommendedName>
</protein>
<dbReference type="InterPro" id="IPR020621">
    <property type="entry name" value="ATP-PRT_HisG_long"/>
</dbReference>
<evidence type="ECO:0000256" key="1">
    <source>
        <dbReference type="ARBA" id="ARBA00000915"/>
    </source>
</evidence>
<dbReference type="Gene3D" id="3.40.190.10">
    <property type="entry name" value="Periplasmic binding protein-like II"/>
    <property type="match status" value="2"/>
</dbReference>
<comment type="similarity">
    <text evidence="4">Belongs to the ATP phosphoribosyltransferase family.</text>
</comment>
<comment type="caution">
    <text evidence="16">The sequence shown here is derived from an EMBL/GenBank/DDBJ whole genome shotgun (WGS) entry which is preliminary data.</text>
</comment>
<evidence type="ECO:0000256" key="11">
    <source>
        <dbReference type="ARBA" id="ARBA00022741"/>
    </source>
</evidence>
<dbReference type="FunFam" id="3.40.190.10:FF:000123">
    <property type="entry name" value="HIS1p ATP phosphoribosyltransferase"/>
    <property type="match status" value="1"/>
</dbReference>
<keyword evidence="12" id="KW-0067">ATP-binding</keyword>
<evidence type="ECO:0000256" key="5">
    <source>
        <dbReference type="ARBA" id="ARBA00011946"/>
    </source>
</evidence>
<evidence type="ECO:0000313" key="17">
    <source>
        <dbReference type="Proteomes" id="UP001201163"/>
    </source>
</evidence>
<keyword evidence="13" id="KW-0368">Histidine biosynthesis</keyword>
<dbReference type="Pfam" id="PF01634">
    <property type="entry name" value="HisG"/>
    <property type="match status" value="1"/>
</dbReference>
<dbReference type="PROSITE" id="PS01316">
    <property type="entry name" value="ATP_P_PHORIBOSYLTR"/>
    <property type="match status" value="1"/>
</dbReference>
<comment type="catalytic activity">
    <reaction evidence="1">
        <text>1-(5-phospho-beta-D-ribosyl)-ATP + diphosphate = 5-phospho-alpha-D-ribose 1-diphosphate + ATP</text>
        <dbReference type="Rhea" id="RHEA:18473"/>
        <dbReference type="ChEBI" id="CHEBI:30616"/>
        <dbReference type="ChEBI" id="CHEBI:33019"/>
        <dbReference type="ChEBI" id="CHEBI:58017"/>
        <dbReference type="ChEBI" id="CHEBI:73183"/>
        <dbReference type="EC" id="2.4.2.17"/>
    </reaction>
</comment>
<keyword evidence="11" id="KW-0547">Nucleotide-binding</keyword>
<evidence type="ECO:0000256" key="10">
    <source>
        <dbReference type="ARBA" id="ARBA00022679"/>
    </source>
</evidence>
<keyword evidence="9 16" id="KW-0328">Glycosyltransferase</keyword>
<dbReference type="NCBIfam" id="TIGR03455">
    <property type="entry name" value="HisG_C-term"/>
    <property type="match status" value="1"/>
</dbReference>
<dbReference type="GO" id="GO:0005737">
    <property type="term" value="C:cytoplasm"/>
    <property type="evidence" value="ECO:0007669"/>
    <property type="project" value="UniProtKB-SubCell"/>
</dbReference>
<evidence type="ECO:0000256" key="4">
    <source>
        <dbReference type="ARBA" id="ARBA00009372"/>
    </source>
</evidence>
<organism evidence="16 17">
    <name type="scientific">Lactarius akahatsu</name>
    <dbReference type="NCBI Taxonomy" id="416441"/>
    <lineage>
        <taxon>Eukaryota</taxon>
        <taxon>Fungi</taxon>
        <taxon>Dikarya</taxon>
        <taxon>Basidiomycota</taxon>
        <taxon>Agaricomycotina</taxon>
        <taxon>Agaricomycetes</taxon>
        <taxon>Russulales</taxon>
        <taxon>Russulaceae</taxon>
        <taxon>Lactarius</taxon>
    </lineage>
</organism>
<evidence type="ECO:0000259" key="15">
    <source>
        <dbReference type="Pfam" id="PF08029"/>
    </source>
</evidence>
<evidence type="ECO:0000256" key="2">
    <source>
        <dbReference type="ARBA" id="ARBA00004496"/>
    </source>
</evidence>
<gene>
    <name evidence="16" type="ORF">EDB92DRAFT_1902160</name>
</gene>
<dbReference type="InterPro" id="IPR018198">
    <property type="entry name" value="ATP_PRibTrfase_CS"/>
</dbReference>
<evidence type="ECO:0000256" key="9">
    <source>
        <dbReference type="ARBA" id="ARBA00022676"/>
    </source>
</evidence>
<keyword evidence="10" id="KW-0808">Transferase</keyword>
<evidence type="ECO:0000256" key="3">
    <source>
        <dbReference type="ARBA" id="ARBA00004667"/>
    </source>
</evidence>
<dbReference type="SUPFAM" id="SSF54913">
    <property type="entry name" value="GlnB-like"/>
    <property type="match status" value="1"/>
</dbReference>
<dbReference type="GO" id="GO:0003879">
    <property type="term" value="F:ATP phosphoribosyltransferase activity"/>
    <property type="evidence" value="ECO:0007669"/>
    <property type="project" value="UniProtKB-EC"/>
</dbReference>